<evidence type="ECO:0000313" key="5">
    <source>
        <dbReference type="EMBL" id="KAF8725634.1"/>
    </source>
</evidence>
<comment type="similarity">
    <text evidence="3">Belongs to the GRAS family.</text>
</comment>
<gene>
    <name evidence="5" type="ORF">HU200_020176</name>
</gene>
<feature type="region of interest" description="Disordered" evidence="4">
    <location>
        <begin position="572"/>
        <end position="592"/>
    </location>
</feature>
<organism evidence="5 6">
    <name type="scientific">Digitaria exilis</name>
    <dbReference type="NCBI Taxonomy" id="1010633"/>
    <lineage>
        <taxon>Eukaryota</taxon>
        <taxon>Viridiplantae</taxon>
        <taxon>Streptophyta</taxon>
        <taxon>Embryophyta</taxon>
        <taxon>Tracheophyta</taxon>
        <taxon>Spermatophyta</taxon>
        <taxon>Magnoliopsida</taxon>
        <taxon>Liliopsida</taxon>
        <taxon>Poales</taxon>
        <taxon>Poaceae</taxon>
        <taxon>PACMAD clade</taxon>
        <taxon>Panicoideae</taxon>
        <taxon>Panicodae</taxon>
        <taxon>Paniceae</taxon>
        <taxon>Anthephorinae</taxon>
        <taxon>Digitaria</taxon>
    </lineage>
</organism>
<dbReference type="EMBL" id="JACEFO010001653">
    <property type="protein sequence ID" value="KAF8725634.1"/>
    <property type="molecule type" value="Genomic_DNA"/>
</dbReference>
<comment type="caution">
    <text evidence="5">The sequence shown here is derived from an EMBL/GenBank/DDBJ whole genome shotgun (WGS) entry which is preliminary data.</text>
</comment>
<dbReference type="OrthoDB" id="47276at2759"/>
<evidence type="ECO:0000256" key="2">
    <source>
        <dbReference type="ARBA" id="ARBA00023163"/>
    </source>
</evidence>
<feature type="region of interest" description="SAW" evidence="3">
    <location>
        <begin position="330"/>
        <end position="408"/>
    </location>
</feature>
<evidence type="ECO:0000313" key="6">
    <source>
        <dbReference type="Proteomes" id="UP000636709"/>
    </source>
</evidence>
<keyword evidence="1" id="KW-0805">Transcription regulation</keyword>
<keyword evidence="2" id="KW-0804">Transcription</keyword>
<feature type="region of interest" description="Disordered" evidence="4">
    <location>
        <begin position="1"/>
        <end position="28"/>
    </location>
</feature>
<evidence type="ECO:0008006" key="7">
    <source>
        <dbReference type="Google" id="ProtNLM"/>
    </source>
</evidence>
<keyword evidence="6" id="KW-1185">Reference proteome</keyword>
<proteinExistence type="inferred from homology"/>
<dbReference type="Proteomes" id="UP000636709">
    <property type="component" value="Unassembled WGS sequence"/>
</dbReference>
<feature type="short sequence motif" description="VHIID" evidence="3">
    <location>
        <begin position="143"/>
        <end position="147"/>
    </location>
</feature>
<reference evidence="5" key="1">
    <citation type="submission" date="2020-07" db="EMBL/GenBank/DDBJ databases">
        <title>Genome sequence and genetic diversity analysis of an under-domesticated orphan crop, white fonio (Digitaria exilis).</title>
        <authorList>
            <person name="Bennetzen J.L."/>
            <person name="Chen S."/>
            <person name="Ma X."/>
            <person name="Wang X."/>
            <person name="Yssel A.E.J."/>
            <person name="Chaluvadi S.R."/>
            <person name="Johnson M."/>
            <person name="Gangashetty P."/>
            <person name="Hamidou F."/>
            <person name="Sanogo M.D."/>
            <person name="Zwaenepoel A."/>
            <person name="Wallace J."/>
            <person name="Van De Peer Y."/>
            <person name="Van Deynze A."/>
        </authorList>
    </citation>
    <scope>NUCLEOTIDE SEQUENCE</scope>
    <source>
        <tissue evidence="5">Leaves</tissue>
    </source>
</reference>
<sequence>MAKQASTDSAKGQIKGSSQQKLRGKRQNSKEVVDLRSLLIHCAQAVAADDRVLATDLIKKIRQHSSSDGDCTQRLAFYLVDGLEARLSGMGIQMHHKLLAKRVSDEEVFKIYSLCLAASPLLRASYCFANRTIIEASRGQSKVHIVDFGICFGFQWPSLIQQFAEQGVPPKLRITGIDVARPGFSNLEITEQAGKRLADYANMFKVPFQYQGITSRYENIQIEDIGIEEDEVLIVNSLYRMKTLGDETVAMNSARDRVLKIMRRMNPKVFILGIVNGSYSSPFFITRFKELLFHYSSLFDMFDANVPRDNETRKLIEGKLLGREAMNIIAYSTQDMLVANFRRVRFSKASSPMDSREYCDIDSNITLEYINRVLMEEDIDEKDIIYQEHDALQATEKPFYDILGQAYPSSAKEMVLNNDSTVDCPYGSSNNNLEGACCGSFVNGFLGPQVMHLTANHCASETDHLSSQFTKRAEEANRSVPIIEKLVVDLDSSELADSKQMTQATVGRKGKHVTQMMSHLHVNLELLDARNSNHLAIAGSEIIRNGSFDNVLLCTEQLYRDAAHLREMKAKEACDSSQNAQSKGYGQGQVKTRAKKQQEEAIDFRSLLIQCAEAIASNNQPFDRELLTKIRNHSSPNGDSSQRLAIYFVDALEARLAGTGSQMYHKLIAKRRSTTDMLKANRLCTAACPFTKYQVVVSRWENTCIEDLNIDKHEVLIINCLHQMKNLGDETEDIDSARDRVGYCVS</sequence>
<dbReference type="PROSITE" id="PS50985">
    <property type="entry name" value="GRAS"/>
    <property type="match status" value="2"/>
</dbReference>
<evidence type="ECO:0000256" key="4">
    <source>
        <dbReference type="SAM" id="MobiDB-lite"/>
    </source>
</evidence>
<feature type="compositionally biased region" description="Polar residues" evidence="4">
    <location>
        <begin position="1"/>
        <end position="21"/>
    </location>
</feature>
<feature type="compositionally biased region" description="Polar residues" evidence="4">
    <location>
        <begin position="575"/>
        <end position="584"/>
    </location>
</feature>
<dbReference type="Pfam" id="PF03514">
    <property type="entry name" value="GRAS"/>
    <property type="match status" value="2"/>
</dbReference>
<feature type="region of interest" description="Leucine repeat I (LRI)" evidence="3">
    <location>
        <begin position="33"/>
        <end position="93"/>
    </location>
</feature>
<dbReference type="PANTHER" id="PTHR31636">
    <property type="entry name" value="OSJNBA0084A10.13 PROTEIN-RELATED"/>
    <property type="match status" value="1"/>
</dbReference>
<comment type="caution">
    <text evidence="3">Lacks conserved residue(s) required for the propagation of feature annotation.</text>
</comment>
<evidence type="ECO:0000256" key="3">
    <source>
        <dbReference type="PROSITE-ProRule" id="PRU01191"/>
    </source>
</evidence>
<name>A0A835F1M2_9POAL</name>
<protein>
    <recommendedName>
        <fullName evidence="7">GRAS family transcription factor</fullName>
    </recommendedName>
</protein>
<feature type="region of interest" description="Leucine repeat I (LRI)" evidence="3">
    <location>
        <begin position="602"/>
        <end position="662"/>
    </location>
</feature>
<dbReference type="AlphaFoldDB" id="A0A835F1M2"/>
<evidence type="ECO:0000256" key="1">
    <source>
        <dbReference type="ARBA" id="ARBA00023015"/>
    </source>
</evidence>
<feature type="region of interest" description="Leucine repeat II (LRII)" evidence="3">
    <location>
        <begin position="192"/>
        <end position="224"/>
    </location>
</feature>
<dbReference type="InterPro" id="IPR005202">
    <property type="entry name" value="TF_GRAS"/>
</dbReference>
<accession>A0A835F1M2</accession>